<gene>
    <name evidence="1" type="ORF">DNR46_33865</name>
</gene>
<evidence type="ECO:0000313" key="2">
    <source>
        <dbReference type="Proteomes" id="UP000275436"/>
    </source>
</evidence>
<evidence type="ECO:0000313" key="1">
    <source>
        <dbReference type="EMBL" id="RNJ41472.1"/>
    </source>
</evidence>
<comment type="caution">
    <text evidence="1">The sequence shown here is derived from an EMBL/GenBank/DDBJ whole genome shotgun (WGS) entry which is preliminary data.</text>
</comment>
<proteinExistence type="predicted"/>
<dbReference type="AlphaFoldDB" id="A0A3M9X162"/>
<protein>
    <submittedName>
        <fullName evidence="1">Uncharacterized protein</fullName>
    </submittedName>
</protein>
<reference evidence="1 2" key="1">
    <citation type="journal article" date="2018" name="Mol. Plant Microbe Interact.">
        <title>Taxonomically Different Co-Microsymbionts of a Relict Legume, Oxytropis popoviana, Have Complementary Sets of Symbiotic Genes and Together Increase the Efficiency of Plant Nodulation.</title>
        <authorList>
            <person name="Safronova V."/>
            <person name="Belimov A."/>
            <person name="Sazanova A."/>
            <person name="Chirak E."/>
            <person name="Verkhozina A."/>
            <person name="Kuznetsova I."/>
            <person name="Andronov E."/>
            <person name="Puhalsky J."/>
            <person name="Tikhonovich I."/>
        </authorList>
    </citation>
    <scope>NUCLEOTIDE SEQUENCE [LARGE SCALE GENOMIC DNA]</scope>
    <source>
        <strain evidence="1 2">Opo-235</strain>
    </source>
</reference>
<organism evidence="1 2">
    <name type="scientific">Mesorhizobium japonicum</name>
    <dbReference type="NCBI Taxonomy" id="2066070"/>
    <lineage>
        <taxon>Bacteria</taxon>
        <taxon>Pseudomonadati</taxon>
        <taxon>Pseudomonadota</taxon>
        <taxon>Alphaproteobacteria</taxon>
        <taxon>Hyphomicrobiales</taxon>
        <taxon>Phyllobacteriaceae</taxon>
        <taxon>Mesorhizobium</taxon>
    </lineage>
</organism>
<accession>A0A3M9X162</accession>
<name>A0A3M9X162_9HYPH</name>
<dbReference type="Proteomes" id="UP000275436">
    <property type="component" value="Unassembled WGS sequence"/>
</dbReference>
<sequence length="98" mass="10855">MPWLAGPAIMANSGDFLRTSIESRRTLYTRYCQADSVTLSFAYMKEEDAVMALSERDISSVICSVSTVYPNALPANTFNAGLNWFIAFPSNTSARSTW</sequence>
<dbReference type="EMBL" id="QKOD01000019">
    <property type="protein sequence ID" value="RNJ41472.1"/>
    <property type="molecule type" value="Genomic_DNA"/>
</dbReference>